<evidence type="ECO:0000313" key="1">
    <source>
        <dbReference type="EMBL" id="MFC4632120.1"/>
    </source>
</evidence>
<evidence type="ECO:0000313" key="2">
    <source>
        <dbReference type="Proteomes" id="UP001596011"/>
    </source>
</evidence>
<comment type="caution">
    <text evidence="1">The sequence shown here is derived from an EMBL/GenBank/DDBJ whole genome shotgun (WGS) entry which is preliminary data.</text>
</comment>
<dbReference type="RefSeq" id="WP_377142448.1">
    <property type="nucleotide sequence ID" value="NZ_JBHSFI010000012.1"/>
</dbReference>
<dbReference type="EMBL" id="JBHSFI010000012">
    <property type="protein sequence ID" value="MFC4632120.1"/>
    <property type="molecule type" value="Genomic_DNA"/>
</dbReference>
<accession>A0ABV9HT27</accession>
<organism evidence="1 2">
    <name type="scientific">Promicromonospora alba</name>
    <dbReference type="NCBI Taxonomy" id="1616110"/>
    <lineage>
        <taxon>Bacteria</taxon>
        <taxon>Bacillati</taxon>
        <taxon>Actinomycetota</taxon>
        <taxon>Actinomycetes</taxon>
        <taxon>Micrococcales</taxon>
        <taxon>Promicromonosporaceae</taxon>
        <taxon>Promicromonospora</taxon>
    </lineage>
</organism>
<dbReference type="Proteomes" id="UP001596011">
    <property type="component" value="Unassembled WGS sequence"/>
</dbReference>
<evidence type="ECO:0008006" key="3">
    <source>
        <dbReference type="Google" id="ProtNLM"/>
    </source>
</evidence>
<dbReference type="Gene3D" id="3.40.50.300">
    <property type="entry name" value="P-loop containing nucleotide triphosphate hydrolases"/>
    <property type="match status" value="1"/>
</dbReference>
<gene>
    <name evidence="1" type="ORF">ACFO6V_28015</name>
</gene>
<reference evidence="2" key="1">
    <citation type="journal article" date="2019" name="Int. J. Syst. Evol. Microbiol.">
        <title>The Global Catalogue of Microorganisms (GCM) 10K type strain sequencing project: providing services to taxonomists for standard genome sequencing and annotation.</title>
        <authorList>
            <consortium name="The Broad Institute Genomics Platform"/>
            <consortium name="The Broad Institute Genome Sequencing Center for Infectious Disease"/>
            <person name="Wu L."/>
            <person name="Ma J."/>
        </authorList>
    </citation>
    <scope>NUCLEOTIDE SEQUENCE [LARGE SCALE GENOMIC DNA]</scope>
    <source>
        <strain evidence="2">CCUG 42722</strain>
    </source>
</reference>
<sequence>MTAHPHQLALGAMLDKGVETNAICWGRRNGKTEAVWMWLLGLLDSEPDTFVVMTAQTAVKARERFMAHARRLDRHYPEDAGGPKIRKGAVVDMDFQNGSRLWVVAPDEDSFRGDEARVVFFDEAQSYDKERGESLKQGAMPLLDSVDDGQIILAGTPGNVRAGWFWDALNLGAKEEPGHVSSWLSAGDDIAAVDLDDEDVWRSVLPGIGTITTLDKMRARRAGLSDPAWAQEYLGIWPKVLGETAISAEAWENTCLAADGFPELPDAFALALSVLPPNDAASSLTAAYRDADGHGYVTTLHHQGGTAGLARVAGEILTKYPRVRLVYDGIGANNEPIKVLERDTRLRSRVHKVTSGDVQAGQAALVRELHEGTVFHREGQSGMDTAAESLRWNEAADKGRWFGFKKSGADISPLSGAALALWDIDQNVPRKTITKVHKA</sequence>
<dbReference type="InterPro" id="IPR027417">
    <property type="entry name" value="P-loop_NTPase"/>
</dbReference>
<protein>
    <recommendedName>
        <fullName evidence="3">Phage terminase large subunit-like protein</fullName>
    </recommendedName>
</protein>
<proteinExistence type="predicted"/>
<keyword evidence="2" id="KW-1185">Reference proteome</keyword>
<name>A0ABV9HT27_9MICO</name>